<evidence type="ECO:0000256" key="2">
    <source>
        <dbReference type="ARBA" id="ARBA00022723"/>
    </source>
</evidence>
<keyword evidence="7" id="KW-1133">Transmembrane helix</keyword>
<feature type="non-terminal residue" evidence="9">
    <location>
        <position position="142"/>
    </location>
</feature>
<protein>
    <recommendedName>
        <fullName evidence="8">Rieske domain-containing protein</fullName>
    </recommendedName>
</protein>
<dbReference type="GO" id="GO:0046872">
    <property type="term" value="F:metal ion binding"/>
    <property type="evidence" value="ECO:0007669"/>
    <property type="project" value="UniProtKB-KW"/>
</dbReference>
<feature type="transmembrane region" description="Helical" evidence="7">
    <location>
        <begin position="12"/>
        <end position="36"/>
    </location>
</feature>
<dbReference type="Pfam" id="PF00355">
    <property type="entry name" value="Rieske"/>
    <property type="match status" value="1"/>
</dbReference>
<gene>
    <name evidence="9" type="ORF">LCGC14_2858480</name>
</gene>
<sequence length="142" mass="16260">MKSNNCSRRNFLNYVGWVATLGTIGVTVAGSVRYMFPNILYEPPRSYKIERSQDYPEGVNFLPDKRIFLVRYGNIYKVISAVCTHLGCMPRWVAKGDRWECPCHGSIFNNRGIVIDGPAPRPLPWYEVTLGNDGRLFVNENR</sequence>
<dbReference type="EMBL" id="LAZR01055183">
    <property type="protein sequence ID" value="KKK76951.1"/>
    <property type="molecule type" value="Genomic_DNA"/>
</dbReference>
<name>A0A0F9AXB5_9ZZZZ</name>
<evidence type="ECO:0000256" key="3">
    <source>
        <dbReference type="ARBA" id="ARBA00023004"/>
    </source>
</evidence>
<dbReference type="GO" id="GO:0051537">
    <property type="term" value="F:2 iron, 2 sulfur cluster binding"/>
    <property type="evidence" value="ECO:0007669"/>
    <property type="project" value="UniProtKB-KW"/>
</dbReference>
<keyword evidence="1" id="KW-0001">2Fe-2S</keyword>
<evidence type="ECO:0000313" key="9">
    <source>
        <dbReference type="EMBL" id="KKK76951.1"/>
    </source>
</evidence>
<dbReference type="InterPro" id="IPR014349">
    <property type="entry name" value="Rieske_Fe-S_prot"/>
</dbReference>
<dbReference type="PANTHER" id="PTHR10134">
    <property type="entry name" value="CYTOCHROME B-C1 COMPLEX SUBUNIT RIESKE, MITOCHONDRIAL"/>
    <property type="match status" value="1"/>
</dbReference>
<evidence type="ECO:0000256" key="6">
    <source>
        <dbReference type="ARBA" id="ARBA00034078"/>
    </source>
</evidence>
<keyword evidence="7" id="KW-0472">Membrane</keyword>
<dbReference type="InterPro" id="IPR017941">
    <property type="entry name" value="Rieske_2Fe-2S"/>
</dbReference>
<keyword evidence="5" id="KW-1015">Disulfide bond</keyword>
<evidence type="ECO:0000256" key="4">
    <source>
        <dbReference type="ARBA" id="ARBA00023014"/>
    </source>
</evidence>
<dbReference type="InterPro" id="IPR005805">
    <property type="entry name" value="Rieske_Fe-S_prot_C"/>
</dbReference>
<comment type="caution">
    <text evidence="9">The sequence shown here is derived from an EMBL/GenBank/DDBJ whole genome shotgun (WGS) entry which is preliminary data.</text>
</comment>
<comment type="cofactor">
    <cofactor evidence="6">
        <name>[2Fe-2S] cluster</name>
        <dbReference type="ChEBI" id="CHEBI:190135"/>
    </cofactor>
</comment>
<evidence type="ECO:0000256" key="5">
    <source>
        <dbReference type="ARBA" id="ARBA00023157"/>
    </source>
</evidence>
<keyword evidence="4" id="KW-0411">Iron-sulfur</keyword>
<evidence type="ECO:0000259" key="8">
    <source>
        <dbReference type="PROSITE" id="PS51296"/>
    </source>
</evidence>
<organism evidence="9">
    <name type="scientific">marine sediment metagenome</name>
    <dbReference type="NCBI Taxonomy" id="412755"/>
    <lineage>
        <taxon>unclassified sequences</taxon>
        <taxon>metagenomes</taxon>
        <taxon>ecological metagenomes</taxon>
    </lineage>
</organism>
<evidence type="ECO:0000256" key="7">
    <source>
        <dbReference type="SAM" id="Phobius"/>
    </source>
</evidence>
<dbReference type="CDD" id="cd03467">
    <property type="entry name" value="Rieske"/>
    <property type="match status" value="1"/>
</dbReference>
<dbReference type="AlphaFoldDB" id="A0A0F9AXB5"/>
<dbReference type="GO" id="GO:0016020">
    <property type="term" value="C:membrane"/>
    <property type="evidence" value="ECO:0007669"/>
    <property type="project" value="InterPro"/>
</dbReference>
<dbReference type="PRINTS" id="PR00162">
    <property type="entry name" value="RIESKE"/>
</dbReference>
<keyword evidence="7" id="KW-0812">Transmembrane</keyword>
<dbReference type="Gene3D" id="2.102.10.10">
    <property type="entry name" value="Rieske [2Fe-2S] iron-sulphur domain"/>
    <property type="match status" value="1"/>
</dbReference>
<dbReference type="SUPFAM" id="SSF50022">
    <property type="entry name" value="ISP domain"/>
    <property type="match status" value="1"/>
</dbReference>
<dbReference type="InterPro" id="IPR036922">
    <property type="entry name" value="Rieske_2Fe-2S_sf"/>
</dbReference>
<proteinExistence type="predicted"/>
<dbReference type="PROSITE" id="PS51296">
    <property type="entry name" value="RIESKE"/>
    <property type="match status" value="1"/>
</dbReference>
<keyword evidence="2" id="KW-0479">Metal-binding</keyword>
<accession>A0A0F9AXB5</accession>
<feature type="domain" description="Rieske" evidence="8">
    <location>
        <begin position="47"/>
        <end position="137"/>
    </location>
</feature>
<evidence type="ECO:0000256" key="1">
    <source>
        <dbReference type="ARBA" id="ARBA00022714"/>
    </source>
</evidence>
<reference evidence="9" key="1">
    <citation type="journal article" date="2015" name="Nature">
        <title>Complex archaea that bridge the gap between prokaryotes and eukaryotes.</title>
        <authorList>
            <person name="Spang A."/>
            <person name="Saw J.H."/>
            <person name="Jorgensen S.L."/>
            <person name="Zaremba-Niedzwiedzka K."/>
            <person name="Martijn J."/>
            <person name="Lind A.E."/>
            <person name="van Eijk R."/>
            <person name="Schleper C."/>
            <person name="Guy L."/>
            <person name="Ettema T.J."/>
        </authorList>
    </citation>
    <scope>NUCLEOTIDE SEQUENCE</scope>
</reference>
<keyword evidence="3" id="KW-0408">Iron</keyword>